<proteinExistence type="predicted"/>
<sequence>MLPSTDHRADRLEVYLPPRKRLCIALGPRYEVRESSSAPAARPTGGFRADYSFIATLDREIRHDPEREDTDEIYRRLDEAQDDRSLMSAQLNMPRKDRRAHAHTALLMEREARLSREAWRRSMDASDIARSEVMALRTTVLAQQVEIVALRIADRTRQAQLVETLRLVSSLQIQVTALQRQQGPARGPAQPEIPEEAGSSS</sequence>
<reference evidence="2" key="1">
    <citation type="journal article" date="2022" name="Int. J. Mol. Sci.">
        <title>Draft Genome of Tanacetum Coccineum: Genomic Comparison of Closely Related Tanacetum-Family Plants.</title>
        <authorList>
            <person name="Yamashiro T."/>
            <person name="Shiraishi A."/>
            <person name="Nakayama K."/>
            <person name="Satake H."/>
        </authorList>
    </citation>
    <scope>NUCLEOTIDE SEQUENCE</scope>
</reference>
<organism evidence="2 3">
    <name type="scientific">Tanacetum coccineum</name>
    <dbReference type="NCBI Taxonomy" id="301880"/>
    <lineage>
        <taxon>Eukaryota</taxon>
        <taxon>Viridiplantae</taxon>
        <taxon>Streptophyta</taxon>
        <taxon>Embryophyta</taxon>
        <taxon>Tracheophyta</taxon>
        <taxon>Spermatophyta</taxon>
        <taxon>Magnoliopsida</taxon>
        <taxon>eudicotyledons</taxon>
        <taxon>Gunneridae</taxon>
        <taxon>Pentapetalae</taxon>
        <taxon>asterids</taxon>
        <taxon>campanulids</taxon>
        <taxon>Asterales</taxon>
        <taxon>Asteraceae</taxon>
        <taxon>Asteroideae</taxon>
        <taxon>Anthemideae</taxon>
        <taxon>Anthemidinae</taxon>
        <taxon>Tanacetum</taxon>
    </lineage>
</organism>
<accession>A0ABQ4ZIW3</accession>
<dbReference type="EMBL" id="BQNB010011405">
    <property type="protein sequence ID" value="GJS90149.1"/>
    <property type="molecule type" value="Genomic_DNA"/>
</dbReference>
<name>A0ABQ4ZIW3_9ASTR</name>
<dbReference type="Proteomes" id="UP001151760">
    <property type="component" value="Unassembled WGS sequence"/>
</dbReference>
<evidence type="ECO:0000256" key="1">
    <source>
        <dbReference type="SAM" id="MobiDB-lite"/>
    </source>
</evidence>
<evidence type="ECO:0000313" key="3">
    <source>
        <dbReference type="Proteomes" id="UP001151760"/>
    </source>
</evidence>
<reference evidence="2" key="2">
    <citation type="submission" date="2022-01" db="EMBL/GenBank/DDBJ databases">
        <authorList>
            <person name="Yamashiro T."/>
            <person name="Shiraishi A."/>
            <person name="Satake H."/>
            <person name="Nakayama K."/>
        </authorList>
    </citation>
    <scope>NUCLEOTIDE SEQUENCE</scope>
</reference>
<comment type="caution">
    <text evidence="2">The sequence shown here is derived from an EMBL/GenBank/DDBJ whole genome shotgun (WGS) entry which is preliminary data.</text>
</comment>
<gene>
    <name evidence="2" type="ORF">Tco_0772785</name>
</gene>
<feature type="region of interest" description="Disordered" evidence="1">
    <location>
        <begin position="179"/>
        <end position="201"/>
    </location>
</feature>
<evidence type="ECO:0000313" key="2">
    <source>
        <dbReference type="EMBL" id="GJS90149.1"/>
    </source>
</evidence>
<keyword evidence="3" id="KW-1185">Reference proteome</keyword>
<protein>
    <submittedName>
        <fullName evidence="2">Uncharacterized protein</fullName>
    </submittedName>
</protein>